<feature type="transmembrane region" description="Helical" evidence="10">
    <location>
        <begin position="77"/>
        <end position="97"/>
    </location>
</feature>
<evidence type="ECO:0000256" key="4">
    <source>
        <dbReference type="ARBA" id="ARBA00022519"/>
    </source>
</evidence>
<feature type="transmembrane region" description="Helical" evidence="10">
    <location>
        <begin position="103"/>
        <end position="119"/>
    </location>
</feature>
<dbReference type="EC" id="2.1.1.-" evidence="9"/>
<sequence>MVYSSLFPVFIGFFLGLIVGSFLNVCIYRIPKEESIIFPGSHCPHCNHLIKWYDNIPVLSYIFLKGRCRYCGKKISPIYPMVEILTGIFTALLFFKFKLSFDAFYYSILTWFLIAISFIDIKELQVPVKPCYFTMVFGMAFSIFTKTNTFIDSILGASLGAGIILFIIETYYIIKGKEGMGYGDANILATIGAFLGWKKVFFVIMLASMVGAVVGILISIKEKKHGDTPIPFGPFLSIGGYLTIFVGNLLLKFYLGV</sequence>
<dbReference type="Pfam" id="PF06750">
    <property type="entry name" value="A24_N_bact"/>
    <property type="match status" value="1"/>
</dbReference>
<comment type="subcellular location">
    <subcellularLocation>
        <location evidence="1">Cell inner membrane</location>
        <topology evidence="1">Multi-pass membrane protein</topology>
    </subcellularLocation>
    <subcellularLocation>
        <location evidence="9">Cell membrane</location>
        <topology evidence="9">Multi-pass membrane protein</topology>
    </subcellularLocation>
</comment>
<feature type="transmembrane region" description="Helical" evidence="10">
    <location>
        <begin position="131"/>
        <end position="148"/>
    </location>
</feature>
<evidence type="ECO:0000256" key="5">
    <source>
        <dbReference type="ARBA" id="ARBA00022692"/>
    </source>
</evidence>
<organism evidence="13 14">
    <name type="scientific">Desulfurobacterium atlanticum</name>
    <dbReference type="NCBI Taxonomy" id="240169"/>
    <lineage>
        <taxon>Bacteria</taxon>
        <taxon>Pseudomonadati</taxon>
        <taxon>Aquificota</taxon>
        <taxon>Aquificia</taxon>
        <taxon>Desulfurobacteriales</taxon>
        <taxon>Desulfurobacteriaceae</taxon>
        <taxon>Desulfurobacterium</taxon>
    </lineage>
</organism>
<evidence type="ECO:0000256" key="2">
    <source>
        <dbReference type="ARBA" id="ARBA00005801"/>
    </source>
</evidence>
<dbReference type="Pfam" id="PF01478">
    <property type="entry name" value="Peptidase_A24"/>
    <property type="match status" value="1"/>
</dbReference>
<feature type="domain" description="Prepilin type IV endopeptidase peptidase" evidence="11">
    <location>
        <begin position="108"/>
        <end position="216"/>
    </location>
</feature>
<feature type="transmembrane region" description="Helical" evidence="10">
    <location>
        <begin position="154"/>
        <end position="174"/>
    </location>
</feature>
<keyword evidence="7 10" id="KW-0472">Membrane</keyword>
<evidence type="ECO:0000256" key="8">
    <source>
        <dbReference type="RuleBase" id="RU003793"/>
    </source>
</evidence>
<dbReference type="RefSeq" id="WP_089322514.1">
    <property type="nucleotide sequence ID" value="NZ_FZOB01000002.1"/>
</dbReference>
<evidence type="ECO:0000256" key="6">
    <source>
        <dbReference type="ARBA" id="ARBA00022989"/>
    </source>
</evidence>
<keyword evidence="9 13" id="KW-0808">Transferase</keyword>
<keyword evidence="9" id="KW-0378">Hydrolase</keyword>
<accession>A0A238Y7Q9</accession>
<name>A0A238Y7Q9_9BACT</name>
<dbReference type="InterPro" id="IPR000045">
    <property type="entry name" value="Prepilin_IV_endopep_pep"/>
</dbReference>
<gene>
    <name evidence="13" type="ORF">SAMN06265340_102171</name>
</gene>
<dbReference type="PANTHER" id="PTHR30487:SF0">
    <property type="entry name" value="PREPILIN LEADER PEPTIDASE_N-METHYLTRANSFERASE-RELATED"/>
    <property type="match status" value="1"/>
</dbReference>
<dbReference type="GO" id="GO:0008168">
    <property type="term" value="F:methyltransferase activity"/>
    <property type="evidence" value="ECO:0007669"/>
    <property type="project" value="UniProtKB-KW"/>
</dbReference>
<evidence type="ECO:0000256" key="9">
    <source>
        <dbReference type="RuleBase" id="RU003794"/>
    </source>
</evidence>
<feature type="domain" description="Prepilin peptidase A24 N-terminal" evidence="12">
    <location>
        <begin position="15"/>
        <end position="97"/>
    </location>
</feature>
<evidence type="ECO:0000259" key="11">
    <source>
        <dbReference type="Pfam" id="PF01478"/>
    </source>
</evidence>
<keyword evidence="6 10" id="KW-1133">Transmembrane helix</keyword>
<keyword evidence="5 9" id="KW-0812">Transmembrane</keyword>
<feature type="transmembrane region" description="Helical" evidence="10">
    <location>
        <begin position="232"/>
        <end position="251"/>
    </location>
</feature>
<protein>
    <recommendedName>
        <fullName evidence="9">Prepilin leader peptidase/N-methyltransferase</fullName>
        <ecNumber evidence="9">2.1.1.-</ecNumber>
        <ecNumber evidence="9">3.4.23.43</ecNumber>
    </recommendedName>
</protein>
<comment type="catalytic activity">
    <reaction evidence="9">
        <text>Typically cleaves a -Gly-|-Phe- bond to release an N-terminal, basic peptide of 5-8 residues from type IV prepilin, and then N-methylates the new N-terminal amino group, the methyl donor being S-adenosyl-L-methionine.</text>
        <dbReference type="EC" id="3.4.23.43"/>
    </reaction>
</comment>
<comment type="similarity">
    <text evidence="2 8">Belongs to the peptidase A24 family.</text>
</comment>
<evidence type="ECO:0000256" key="10">
    <source>
        <dbReference type="SAM" id="Phobius"/>
    </source>
</evidence>
<dbReference type="PRINTS" id="PR00864">
    <property type="entry name" value="PREPILNPTASE"/>
</dbReference>
<evidence type="ECO:0000313" key="14">
    <source>
        <dbReference type="Proteomes" id="UP000198405"/>
    </source>
</evidence>
<feature type="transmembrane region" description="Helical" evidence="10">
    <location>
        <begin position="6"/>
        <end position="28"/>
    </location>
</feature>
<evidence type="ECO:0000256" key="7">
    <source>
        <dbReference type="ARBA" id="ARBA00023136"/>
    </source>
</evidence>
<keyword evidence="9" id="KW-0645">Protease</keyword>
<keyword evidence="14" id="KW-1185">Reference proteome</keyword>
<evidence type="ECO:0000256" key="3">
    <source>
        <dbReference type="ARBA" id="ARBA00022475"/>
    </source>
</evidence>
<evidence type="ECO:0000259" key="12">
    <source>
        <dbReference type="Pfam" id="PF06750"/>
    </source>
</evidence>
<dbReference type="InterPro" id="IPR050882">
    <property type="entry name" value="Prepilin_peptidase/N-MTase"/>
</dbReference>
<dbReference type="EMBL" id="FZOB01000002">
    <property type="protein sequence ID" value="SNR66868.1"/>
    <property type="molecule type" value="Genomic_DNA"/>
</dbReference>
<dbReference type="EC" id="3.4.23.43" evidence="9"/>
<reference evidence="14" key="1">
    <citation type="submission" date="2017-06" db="EMBL/GenBank/DDBJ databases">
        <authorList>
            <person name="Varghese N."/>
            <person name="Submissions S."/>
        </authorList>
    </citation>
    <scope>NUCLEOTIDE SEQUENCE [LARGE SCALE GENOMIC DNA]</scope>
    <source>
        <strain evidence="14">DSM 15668</strain>
    </source>
</reference>
<dbReference type="GO" id="GO:0005886">
    <property type="term" value="C:plasma membrane"/>
    <property type="evidence" value="ECO:0007669"/>
    <property type="project" value="UniProtKB-SubCell"/>
</dbReference>
<dbReference type="InterPro" id="IPR014032">
    <property type="entry name" value="Peptidase_A24A_bac"/>
</dbReference>
<dbReference type="GO" id="GO:0032259">
    <property type="term" value="P:methylation"/>
    <property type="evidence" value="ECO:0007669"/>
    <property type="project" value="UniProtKB-KW"/>
</dbReference>
<keyword evidence="9" id="KW-0511">Multifunctional enzyme</keyword>
<keyword evidence="4" id="KW-0997">Cell inner membrane</keyword>
<dbReference type="GO" id="GO:0006465">
    <property type="term" value="P:signal peptide processing"/>
    <property type="evidence" value="ECO:0007669"/>
    <property type="project" value="TreeGrafter"/>
</dbReference>
<feature type="transmembrane region" description="Helical" evidence="10">
    <location>
        <begin position="200"/>
        <end position="220"/>
    </location>
</feature>
<dbReference type="AlphaFoldDB" id="A0A238Y7Q9"/>
<comment type="function">
    <text evidence="9">Plays an essential role in type IV pili and type II pseudopili formation by proteolytically removing the leader sequence from substrate proteins and subsequently monomethylating the alpha-amino group of the newly exposed N-terminal phenylalanine.</text>
</comment>
<dbReference type="GO" id="GO:0004190">
    <property type="term" value="F:aspartic-type endopeptidase activity"/>
    <property type="evidence" value="ECO:0007669"/>
    <property type="project" value="UniProtKB-EC"/>
</dbReference>
<dbReference type="Proteomes" id="UP000198405">
    <property type="component" value="Unassembled WGS sequence"/>
</dbReference>
<dbReference type="OrthoDB" id="9789291at2"/>
<keyword evidence="3" id="KW-1003">Cell membrane</keyword>
<proteinExistence type="inferred from homology"/>
<dbReference type="InterPro" id="IPR010627">
    <property type="entry name" value="Prepilin_pept_A24_N"/>
</dbReference>
<evidence type="ECO:0000313" key="13">
    <source>
        <dbReference type="EMBL" id="SNR66868.1"/>
    </source>
</evidence>
<dbReference type="Gene3D" id="1.20.120.1220">
    <property type="match status" value="1"/>
</dbReference>
<dbReference type="PANTHER" id="PTHR30487">
    <property type="entry name" value="TYPE 4 PREPILIN-LIKE PROTEINS LEADER PEPTIDE-PROCESSING ENZYME"/>
    <property type="match status" value="1"/>
</dbReference>
<keyword evidence="9 13" id="KW-0489">Methyltransferase</keyword>
<evidence type="ECO:0000256" key="1">
    <source>
        <dbReference type="ARBA" id="ARBA00004429"/>
    </source>
</evidence>